<dbReference type="RefSeq" id="WP_212977336.1">
    <property type="nucleotide sequence ID" value="NZ_AP025343.1"/>
</dbReference>
<organism evidence="1 2">
    <name type="scientific">Paenibacillus azoreducens</name>
    <dbReference type="NCBI Taxonomy" id="116718"/>
    <lineage>
        <taxon>Bacteria</taxon>
        <taxon>Bacillati</taxon>
        <taxon>Bacillota</taxon>
        <taxon>Bacilli</taxon>
        <taxon>Bacillales</taxon>
        <taxon>Paenibacillaceae</taxon>
        <taxon>Paenibacillus</taxon>
    </lineage>
</organism>
<accession>A0A919YC47</accession>
<evidence type="ECO:0000313" key="1">
    <source>
        <dbReference type="EMBL" id="GIO46295.1"/>
    </source>
</evidence>
<gene>
    <name evidence="1" type="ORF">J34TS1_10600</name>
</gene>
<protein>
    <submittedName>
        <fullName evidence="1">Uncharacterized protein</fullName>
    </submittedName>
</protein>
<keyword evidence="2" id="KW-1185">Reference proteome</keyword>
<sequence length="274" mass="31337">MRNPFYCLDKYADSWAIFNVFRPSQPVALLKNVVVEDQLLTLLEQGTTAPEHDWLRRLKARGIFIEEHESDFYSILREVIGHAEGIDPFALSELVLTELRHSNFQVIGDPCGLLNGLPQPSGNVRLADQILHYVVTYHNRSELNYILGSLKLDHAKSLILCRMEEGKCTEFGPVYQVEPGLCIPCLIEKQDSYKIIGVIDRFNLPHQFHLKEYVKVLVDIYSSYTVRLGQLHERKMLIADHRLSLTSAMNPICFDCKCMNDAKWGEENGAFAVQ</sequence>
<name>A0A919YC47_9BACL</name>
<dbReference type="Proteomes" id="UP000682811">
    <property type="component" value="Unassembled WGS sequence"/>
</dbReference>
<dbReference type="AlphaFoldDB" id="A0A919YC47"/>
<evidence type="ECO:0000313" key="2">
    <source>
        <dbReference type="Proteomes" id="UP000682811"/>
    </source>
</evidence>
<reference evidence="1 2" key="1">
    <citation type="submission" date="2021-03" db="EMBL/GenBank/DDBJ databases">
        <title>Antimicrobial resistance genes in bacteria isolated from Japanese honey, and their potential for conferring macrolide and lincosamide resistance in the American foulbrood pathogen Paenibacillus larvae.</title>
        <authorList>
            <person name="Okamoto M."/>
            <person name="Kumagai M."/>
            <person name="Kanamori H."/>
            <person name="Takamatsu D."/>
        </authorList>
    </citation>
    <scope>NUCLEOTIDE SEQUENCE [LARGE SCALE GENOMIC DNA]</scope>
    <source>
        <strain evidence="1 2">J34TS1</strain>
    </source>
</reference>
<dbReference type="EMBL" id="BORT01000003">
    <property type="protein sequence ID" value="GIO46295.1"/>
    <property type="molecule type" value="Genomic_DNA"/>
</dbReference>
<comment type="caution">
    <text evidence="1">The sequence shown here is derived from an EMBL/GenBank/DDBJ whole genome shotgun (WGS) entry which is preliminary data.</text>
</comment>
<proteinExistence type="predicted"/>